<keyword evidence="11 14" id="KW-0357">Heparan sulfate</keyword>
<evidence type="ECO:0000256" key="4">
    <source>
        <dbReference type="ARBA" id="ARBA00022475"/>
    </source>
</evidence>
<evidence type="ECO:0000313" key="17">
    <source>
        <dbReference type="Xenbase" id="XB-GENE-17340823"/>
    </source>
</evidence>
<dbReference type="AlphaFoldDB" id="A0A1L8F7Y7"/>
<dbReference type="AGR" id="Xenbase:XB-GENE-17340823"/>
<dbReference type="PANTHER" id="PTHR10822:SF4">
    <property type="entry name" value="GLYPICAN-3"/>
    <property type="match status" value="1"/>
</dbReference>
<comment type="subcellular location">
    <subcellularLocation>
        <location evidence="1">Cell membrane</location>
        <topology evidence="1">Lipid-anchor</topology>
        <topology evidence="1">GPI-anchor</topology>
        <orientation evidence="1">Extracellular side</orientation>
    </subcellularLocation>
</comment>
<dbReference type="GO" id="GO:0098552">
    <property type="term" value="C:side of membrane"/>
    <property type="evidence" value="ECO:0007669"/>
    <property type="project" value="UniProtKB-KW"/>
</dbReference>
<reference evidence="16" key="1">
    <citation type="submission" date="2025-08" db="UniProtKB">
        <authorList>
            <consortium name="RefSeq"/>
        </authorList>
    </citation>
    <scope>IDENTIFICATION</scope>
    <source>
        <strain evidence="16">J_2021</strain>
        <tissue evidence="16">Erythrocytes</tissue>
    </source>
</reference>
<dbReference type="GeneID" id="108698485"/>
<evidence type="ECO:0000256" key="14">
    <source>
        <dbReference type="RuleBase" id="RU003519"/>
    </source>
</evidence>
<dbReference type="GO" id="GO:0016477">
    <property type="term" value="P:cell migration"/>
    <property type="evidence" value="ECO:0000318"/>
    <property type="project" value="GO_Central"/>
</dbReference>
<name>A0A1L8F7Y7_XENLA</name>
<evidence type="ECO:0000256" key="1">
    <source>
        <dbReference type="ARBA" id="ARBA00004471"/>
    </source>
</evidence>
<gene>
    <name evidence="16 17" type="primary">gpc3.L</name>
</gene>
<keyword evidence="6" id="KW-0732">Signal</keyword>
<dbReference type="PANTHER" id="PTHR10822">
    <property type="entry name" value="GLYPICAN"/>
    <property type="match status" value="1"/>
</dbReference>
<dbReference type="GO" id="GO:0090263">
    <property type="term" value="P:positive regulation of canonical Wnt signaling pathway"/>
    <property type="evidence" value="ECO:0000318"/>
    <property type="project" value="GO_Central"/>
</dbReference>
<evidence type="ECO:0000256" key="13">
    <source>
        <dbReference type="RuleBase" id="RU003518"/>
    </source>
</evidence>
<keyword evidence="8 14" id="KW-0472">Membrane</keyword>
<dbReference type="KEGG" id="xla:108698485"/>
<evidence type="ECO:0000256" key="12">
    <source>
        <dbReference type="ARBA" id="ARBA00023288"/>
    </source>
</evidence>
<dbReference type="RefSeq" id="XP_018085493.1">
    <property type="nucleotide sequence ID" value="XM_018230004.2"/>
</dbReference>
<keyword evidence="4" id="KW-1003">Cell membrane</keyword>
<evidence type="ECO:0000256" key="9">
    <source>
        <dbReference type="ARBA" id="ARBA00023157"/>
    </source>
</evidence>
<evidence type="ECO:0000313" key="15">
    <source>
        <dbReference type="Proteomes" id="UP000186698"/>
    </source>
</evidence>
<dbReference type="STRING" id="8355.A0A1L8F7Y7"/>
<dbReference type="InterPro" id="IPR001863">
    <property type="entry name" value="Glypican"/>
</dbReference>
<organism evidence="15 16">
    <name type="scientific">Xenopus laevis</name>
    <name type="common">African clawed frog</name>
    <dbReference type="NCBI Taxonomy" id="8355"/>
    <lineage>
        <taxon>Eukaryota</taxon>
        <taxon>Metazoa</taxon>
        <taxon>Chordata</taxon>
        <taxon>Craniata</taxon>
        <taxon>Vertebrata</taxon>
        <taxon>Euteleostomi</taxon>
        <taxon>Amphibia</taxon>
        <taxon>Batrachia</taxon>
        <taxon>Anura</taxon>
        <taxon>Pipoidea</taxon>
        <taxon>Pipidae</taxon>
        <taxon>Xenopodinae</taxon>
        <taxon>Xenopus</taxon>
        <taxon>Xenopus</taxon>
    </lineage>
</organism>
<keyword evidence="15" id="KW-1185">Reference proteome</keyword>
<proteinExistence type="inferred from homology"/>
<evidence type="ECO:0000256" key="8">
    <source>
        <dbReference type="ARBA" id="ARBA00023136"/>
    </source>
</evidence>
<keyword evidence="10" id="KW-0325">Glycoprotein</keyword>
<keyword evidence="7 14" id="KW-0654">Proteoglycan</keyword>
<evidence type="ECO:0000256" key="3">
    <source>
        <dbReference type="ARBA" id="ARBA00014712"/>
    </source>
</evidence>
<dbReference type="Bgee" id="108698485">
    <property type="expression patterns" value="Expressed in lung and 8 other cell types or tissues"/>
</dbReference>
<dbReference type="GO" id="GO:1905475">
    <property type="term" value="P:regulation of protein localization to membrane"/>
    <property type="evidence" value="ECO:0000318"/>
    <property type="project" value="GO_Central"/>
</dbReference>
<evidence type="ECO:0000256" key="5">
    <source>
        <dbReference type="ARBA" id="ARBA00022622"/>
    </source>
</evidence>
<evidence type="ECO:0000313" key="16">
    <source>
        <dbReference type="RefSeq" id="XP_018085493.1"/>
    </source>
</evidence>
<dbReference type="GO" id="GO:0009986">
    <property type="term" value="C:cell surface"/>
    <property type="evidence" value="ECO:0000318"/>
    <property type="project" value="GO_Central"/>
</dbReference>
<dbReference type="GO" id="GO:0005886">
    <property type="term" value="C:plasma membrane"/>
    <property type="evidence" value="ECO:0000318"/>
    <property type="project" value="GO_Central"/>
</dbReference>
<keyword evidence="9" id="KW-1015">Disulfide bond</keyword>
<accession>A0A1L8F7Y7</accession>
<comment type="function">
    <text evidence="14">Cell surface proteoglycan.</text>
</comment>
<comment type="similarity">
    <text evidence="2 13">Belongs to the glypican family.</text>
</comment>
<dbReference type="OrthoDB" id="6380619at2759"/>
<keyword evidence="12 14" id="KW-0449">Lipoprotein</keyword>
<evidence type="ECO:0000256" key="11">
    <source>
        <dbReference type="ARBA" id="ARBA00023207"/>
    </source>
</evidence>
<dbReference type="Pfam" id="PF01153">
    <property type="entry name" value="Glypican"/>
    <property type="match status" value="1"/>
</dbReference>
<dbReference type="GO" id="GO:0005576">
    <property type="term" value="C:extracellular region"/>
    <property type="evidence" value="ECO:0007669"/>
    <property type="project" value="TreeGrafter"/>
</dbReference>
<dbReference type="CTD" id="108698485"/>
<dbReference type="PaxDb" id="8355-A0A1L8F7Y7"/>
<dbReference type="Xenbase" id="XB-GENE-17340823">
    <property type="gene designation" value="gpc3.L"/>
</dbReference>
<sequence>MAPAGEFSSLVLLAGLMALATISTAASAKGQLSCKEVRASFHSLQPGVRWVPESPVSGTDLQVCVTKTSTCCNRRMEDRYQIVSRLNMEQLLQSASTKLKFLIIQNAAIFQEAFEMVIRHARNYTNTMFKNHYQNISAKAMKFVGELFTDISLYLLGSDINVNDMVNEFFDSLFPVLYSHYLNPGVHETVENVECLRLARSDTNAFGQYPKTIMTRVSKSLQASRAFLQALNLGIEVINTTDYLKINKDCGRTLMKMWYCSHCQGVLEAKPCAGYCGSTMRACLAGVVDINIHWEEYILSIERHTREMYGIYDLENVLLNLFSLIREAVLHVEKNWGKLNTSINKLCSPSKQRISRSVHNTGEFFINKKEVKTHTDHEETLSGKRREFVAKLKTYKHFYGDLPAEVCQHTAVVENDTFCWNGHEIVERFSPHTVKNGLKIHSSHQEGKIRGSEPVINQIIDKLNHINQLLKGMSSQRQKYLGKFTEEEEAESGDCDDEDDCDGGSGKNSLRIRNKLRFIPEMDYDFDIEDIPFNKQVRNQQEHNGREITHLQSGSDYKETVLARLFPLFIAAIFGILIMV</sequence>
<evidence type="ECO:0000256" key="2">
    <source>
        <dbReference type="ARBA" id="ARBA00010260"/>
    </source>
</evidence>
<keyword evidence="5 14" id="KW-0336">GPI-anchor</keyword>
<evidence type="ECO:0000256" key="6">
    <source>
        <dbReference type="ARBA" id="ARBA00022729"/>
    </source>
</evidence>
<protein>
    <recommendedName>
        <fullName evidence="3">Glypican-3</fullName>
    </recommendedName>
</protein>
<dbReference type="OMA" id="TNSMFRS"/>
<evidence type="ECO:0000256" key="7">
    <source>
        <dbReference type="ARBA" id="ARBA00022974"/>
    </source>
</evidence>
<evidence type="ECO:0000256" key="10">
    <source>
        <dbReference type="ARBA" id="ARBA00023180"/>
    </source>
</evidence>
<dbReference type="Proteomes" id="UP000186698">
    <property type="component" value="Chromosome 8L"/>
</dbReference>